<dbReference type="SUPFAM" id="SSF53383">
    <property type="entry name" value="PLP-dependent transferases"/>
    <property type="match status" value="1"/>
</dbReference>
<keyword evidence="1 4" id="KW-0032">Aminotransferase</keyword>
<organism evidence="4 5">
    <name type="scientific">Arthrobacter deserti</name>
    <dbReference type="NCBI Taxonomy" id="1742687"/>
    <lineage>
        <taxon>Bacteria</taxon>
        <taxon>Bacillati</taxon>
        <taxon>Actinomycetota</taxon>
        <taxon>Actinomycetes</taxon>
        <taxon>Micrococcales</taxon>
        <taxon>Micrococcaceae</taxon>
        <taxon>Arthrobacter</taxon>
    </lineage>
</organism>
<protein>
    <submittedName>
        <fullName evidence="4">Aspartate aminotransferase family protein</fullName>
    </submittedName>
</protein>
<dbReference type="Pfam" id="PF00202">
    <property type="entry name" value="Aminotran_3"/>
    <property type="match status" value="1"/>
</dbReference>
<dbReference type="GO" id="GO:0008483">
    <property type="term" value="F:transaminase activity"/>
    <property type="evidence" value="ECO:0007669"/>
    <property type="project" value="UniProtKB-KW"/>
</dbReference>
<reference evidence="4 5" key="1">
    <citation type="submission" date="2020-04" db="EMBL/GenBank/DDBJ databases">
        <authorList>
            <person name="Liu S."/>
        </authorList>
    </citation>
    <scope>NUCLEOTIDE SEQUENCE [LARGE SCALE GENOMIC DNA]</scope>
    <source>
        <strain evidence="4 5">CGMCC 1.15091</strain>
    </source>
</reference>
<dbReference type="InterPro" id="IPR015421">
    <property type="entry name" value="PyrdxlP-dep_Trfase_major"/>
</dbReference>
<comment type="caution">
    <text evidence="4">The sequence shown here is derived from an EMBL/GenBank/DDBJ whole genome shotgun (WGS) entry which is preliminary data.</text>
</comment>
<gene>
    <name evidence="4" type="ORF">HER39_18875</name>
</gene>
<evidence type="ECO:0000256" key="1">
    <source>
        <dbReference type="ARBA" id="ARBA00022576"/>
    </source>
</evidence>
<dbReference type="Gene3D" id="3.40.640.10">
    <property type="entry name" value="Type I PLP-dependent aspartate aminotransferase-like (Major domain)"/>
    <property type="match status" value="1"/>
</dbReference>
<evidence type="ECO:0000256" key="2">
    <source>
        <dbReference type="ARBA" id="ARBA00022679"/>
    </source>
</evidence>
<accession>A0ABX1JTE8</accession>
<evidence type="ECO:0000313" key="4">
    <source>
        <dbReference type="EMBL" id="NKX52597.1"/>
    </source>
</evidence>
<dbReference type="Proteomes" id="UP000523795">
    <property type="component" value="Unassembled WGS sequence"/>
</dbReference>
<dbReference type="PANTHER" id="PTHR42684:SF3">
    <property type="entry name" value="ADENOSYLMETHIONINE-8-AMINO-7-OXONONANOATE AMINOTRANSFERASE"/>
    <property type="match status" value="1"/>
</dbReference>
<dbReference type="PANTHER" id="PTHR42684">
    <property type="entry name" value="ADENOSYLMETHIONINE-8-AMINO-7-OXONONANOATE AMINOTRANSFERASE"/>
    <property type="match status" value="1"/>
</dbReference>
<sequence>SERFQLEPDMVLVAKGITSGYAPLGGILIAERIWGRFYRGQDAPILRHGMTYSGHATACAVAHANLDILEQEQLVQRALELESILDGALAPLAAHPLVQEIRSGVGFLAGVQLVPEADAEAVANSCIDDGGVVVRPLRGNTLQISPPFIVSDEDVELIARTIGQTLDALL</sequence>
<feature type="non-terminal residue" evidence="4">
    <location>
        <position position="1"/>
    </location>
</feature>
<dbReference type="InterPro" id="IPR005814">
    <property type="entry name" value="Aminotrans_3"/>
</dbReference>
<dbReference type="InterPro" id="IPR015424">
    <property type="entry name" value="PyrdxlP-dep_Trfase"/>
</dbReference>
<evidence type="ECO:0000313" key="5">
    <source>
        <dbReference type="Proteomes" id="UP000523795"/>
    </source>
</evidence>
<dbReference type="InterPro" id="IPR015422">
    <property type="entry name" value="PyrdxlP-dep_Trfase_small"/>
</dbReference>
<dbReference type="Gene3D" id="3.90.1150.10">
    <property type="entry name" value="Aspartate Aminotransferase, domain 1"/>
    <property type="match status" value="1"/>
</dbReference>
<name>A0ABX1JTE8_9MICC</name>
<keyword evidence="2" id="KW-0808">Transferase</keyword>
<evidence type="ECO:0000256" key="3">
    <source>
        <dbReference type="ARBA" id="ARBA00022898"/>
    </source>
</evidence>
<keyword evidence="3" id="KW-0663">Pyridoxal phosphate</keyword>
<proteinExistence type="predicted"/>
<keyword evidence="5" id="KW-1185">Reference proteome</keyword>
<dbReference type="EMBL" id="JAAZSR010000618">
    <property type="protein sequence ID" value="NKX52597.1"/>
    <property type="molecule type" value="Genomic_DNA"/>
</dbReference>